<feature type="domain" description="NAD(P)-binding" evidence="1">
    <location>
        <begin position="204"/>
        <end position="294"/>
    </location>
</feature>
<dbReference type="PANTHER" id="PTHR47869">
    <property type="entry name" value="OS03G0410700 PROTEIN"/>
    <property type="match status" value="1"/>
</dbReference>
<dbReference type="SUPFAM" id="SSF51735">
    <property type="entry name" value="NAD(P)-binding Rossmann-fold domains"/>
    <property type="match status" value="1"/>
</dbReference>
<dbReference type="Gene3D" id="3.40.50.720">
    <property type="entry name" value="NAD(P)-binding Rossmann-like Domain"/>
    <property type="match status" value="1"/>
</dbReference>
<name>A0A2K3MMB4_TRIPR</name>
<dbReference type="GO" id="GO:0009507">
    <property type="term" value="C:chloroplast"/>
    <property type="evidence" value="ECO:0007669"/>
    <property type="project" value="TreeGrafter"/>
</dbReference>
<dbReference type="InterPro" id="IPR036291">
    <property type="entry name" value="NAD(P)-bd_dom_sf"/>
</dbReference>
<protein>
    <submittedName>
        <fullName evidence="2">Rossmann-fold NAD(P)-binding domain protein</fullName>
    </submittedName>
</protein>
<reference evidence="2 3" key="2">
    <citation type="journal article" date="2017" name="Front. Plant Sci.">
        <title>Gene Classification and Mining of Molecular Markers Useful in Red Clover (Trifolium pratense) Breeding.</title>
        <authorList>
            <person name="Istvanek J."/>
            <person name="Dluhosova J."/>
            <person name="Dluhos P."/>
            <person name="Patkova L."/>
            <person name="Nedelnik J."/>
            <person name="Repkova J."/>
        </authorList>
    </citation>
    <scope>NUCLEOTIDE SEQUENCE [LARGE SCALE GENOMIC DNA]</scope>
    <source>
        <strain evidence="3">cv. Tatra</strain>
        <tissue evidence="2">Young leaves</tissue>
    </source>
</reference>
<organism evidence="2 3">
    <name type="scientific">Trifolium pratense</name>
    <name type="common">Red clover</name>
    <dbReference type="NCBI Taxonomy" id="57577"/>
    <lineage>
        <taxon>Eukaryota</taxon>
        <taxon>Viridiplantae</taxon>
        <taxon>Streptophyta</taxon>
        <taxon>Embryophyta</taxon>
        <taxon>Tracheophyta</taxon>
        <taxon>Spermatophyta</taxon>
        <taxon>Magnoliopsida</taxon>
        <taxon>eudicotyledons</taxon>
        <taxon>Gunneridae</taxon>
        <taxon>Pentapetalae</taxon>
        <taxon>rosids</taxon>
        <taxon>fabids</taxon>
        <taxon>Fabales</taxon>
        <taxon>Fabaceae</taxon>
        <taxon>Papilionoideae</taxon>
        <taxon>50 kb inversion clade</taxon>
        <taxon>NPAAA clade</taxon>
        <taxon>Hologalegina</taxon>
        <taxon>IRL clade</taxon>
        <taxon>Trifolieae</taxon>
        <taxon>Trifolium</taxon>
    </lineage>
</organism>
<dbReference type="STRING" id="57577.A0A2K3MMB4"/>
<evidence type="ECO:0000313" key="2">
    <source>
        <dbReference type="EMBL" id="PNX91957.1"/>
    </source>
</evidence>
<dbReference type="InterPro" id="IPR016040">
    <property type="entry name" value="NAD(P)-bd_dom"/>
</dbReference>
<dbReference type="EMBL" id="ASHM01010147">
    <property type="protein sequence ID" value="PNX91957.1"/>
    <property type="molecule type" value="Genomic_DNA"/>
</dbReference>
<dbReference type="PANTHER" id="PTHR47869:SF2">
    <property type="entry name" value="OS03G0410700 PROTEIN"/>
    <property type="match status" value="1"/>
</dbReference>
<evidence type="ECO:0000313" key="3">
    <source>
        <dbReference type="Proteomes" id="UP000236291"/>
    </source>
</evidence>
<accession>A0A2K3MMB4</accession>
<evidence type="ECO:0000259" key="1">
    <source>
        <dbReference type="Pfam" id="PF13460"/>
    </source>
</evidence>
<dbReference type="Pfam" id="PF13460">
    <property type="entry name" value="NAD_binding_10"/>
    <property type="match status" value="1"/>
</dbReference>
<sequence length="327" mass="35759">MVLVCASSLSSTLSLTKFVPFTSQIPTTPFGSSFLFNNRYNNVPVVVPLLFVCHAKKKIGFFDQILDYIEGGPKLRKWYGAPDLIEKDGTSTSNADADDYPAEDEVRDAVLVTDGDSEMGQMVILSLIVNKSRVKALVKDKRVALESFGSYVEEIQVTIDSSGKLYEEFAQLYAQTYMINFGLAYVSVFSFTREGFISSVGSLQGVKHVILLSQLSVYSGKLGIQSMMKSNAKKLAEQDESVVKTSGIPYTIIRTGELQDTPGGQQGFTFDKGCAGSGSISKEDAAFICVKALEFVPQTGFTFEVANGENKISDWKECLVTLMEKSS</sequence>
<proteinExistence type="predicted"/>
<dbReference type="Proteomes" id="UP000236291">
    <property type="component" value="Unassembled WGS sequence"/>
</dbReference>
<reference evidence="2 3" key="1">
    <citation type="journal article" date="2014" name="Am. J. Bot.">
        <title>Genome assembly and annotation for red clover (Trifolium pratense; Fabaceae).</title>
        <authorList>
            <person name="Istvanek J."/>
            <person name="Jaros M."/>
            <person name="Krenek A."/>
            <person name="Repkova J."/>
        </authorList>
    </citation>
    <scope>NUCLEOTIDE SEQUENCE [LARGE SCALE GENOMIC DNA]</scope>
    <source>
        <strain evidence="3">cv. Tatra</strain>
        <tissue evidence="2">Young leaves</tissue>
    </source>
</reference>
<dbReference type="AlphaFoldDB" id="A0A2K3MMB4"/>
<gene>
    <name evidence="2" type="ORF">L195_g015086</name>
</gene>
<comment type="caution">
    <text evidence="2">The sequence shown here is derived from an EMBL/GenBank/DDBJ whole genome shotgun (WGS) entry which is preliminary data.</text>
</comment>